<comment type="similarity">
    <text evidence="4">Belongs to the WhiA family.</text>
</comment>
<dbReference type="PANTHER" id="PTHR37307">
    <property type="entry name" value="CELL DIVISION PROTEIN WHIA-RELATED"/>
    <property type="match status" value="1"/>
</dbReference>
<feature type="domain" description="Sporulation regulator WhiA C-terminal" evidence="5">
    <location>
        <begin position="227"/>
        <end position="310"/>
    </location>
</feature>
<evidence type="ECO:0000259" key="6">
    <source>
        <dbReference type="Pfam" id="PF10298"/>
    </source>
</evidence>
<evidence type="ECO:0000259" key="5">
    <source>
        <dbReference type="Pfam" id="PF02650"/>
    </source>
</evidence>
<evidence type="ECO:0000313" key="9">
    <source>
        <dbReference type="Proteomes" id="UP000601171"/>
    </source>
</evidence>
<dbReference type="RefSeq" id="WP_262428098.1">
    <property type="nucleotide sequence ID" value="NZ_JACRTG010000001.1"/>
</dbReference>
<feature type="domain" description="Sporulation transcription regulator WhiA N-terminal" evidence="6">
    <location>
        <begin position="19"/>
        <end position="106"/>
    </location>
</feature>
<evidence type="ECO:0000256" key="3">
    <source>
        <dbReference type="ARBA" id="ARBA00023306"/>
    </source>
</evidence>
<dbReference type="SUPFAM" id="SSF55608">
    <property type="entry name" value="Homing endonucleases"/>
    <property type="match status" value="1"/>
</dbReference>
<dbReference type="InterPro" id="IPR003802">
    <property type="entry name" value="Sporulation_regulator_WhiA"/>
</dbReference>
<evidence type="ECO:0000313" key="8">
    <source>
        <dbReference type="EMBL" id="MBC8586636.1"/>
    </source>
</evidence>
<comment type="function">
    <text evidence="4">Involved in cell division and chromosome segregation.</text>
</comment>
<evidence type="ECO:0000259" key="7">
    <source>
        <dbReference type="Pfam" id="PF14527"/>
    </source>
</evidence>
<organism evidence="8 9">
    <name type="scientific">Paratissierella segnis</name>
    <dbReference type="NCBI Taxonomy" id="2763679"/>
    <lineage>
        <taxon>Bacteria</taxon>
        <taxon>Bacillati</taxon>
        <taxon>Bacillota</taxon>
        <taxon>Tissierellia</taxon>
        <taxon>Tissierellales</taxon>
        <taxon>Tissierellaceae</taxon>
        <taxon>Paratissierella</taxon>
    </lineage>
</organism>
<keyword evidence="9" id="KW-1185">Reference proteome</keyword>
<feature type="domain" description="WhiA LAGLIDADG-like" evidence="7">
    <location>
        <begin position="133"/>
        <end position="224"/>
    </location>
</feature>
<keyword evidence="2 4" id="KW-0238">DNA-binding</keyword>
<comment type="caution">
    <text evidence="8">The sequence shown here is derived from an EMBL/GenBank/DDBJ whole genome shotgun (WGS) entry which is preliminary data.</text>
</comment>
<name>A0A926IIR5_9FIRM</name>
<dbReference type="InterPro" id="IPR018478">
    <property type="entry name" value="Sporu_reg_WhiA_N_dom"/>
</dbReference>
<keyword evidence="3 4" id="KW-0131">Cell cycle</keyword>
<dbReference type="InterPro" id="IPR023054">
    <property type="entry name" value="Sporulation_regulator_WhiA_C"/>
</dbReference>
<dbReference type="GO" id="GO:0043937">
    <property type="term" value="P:regulation of sporulation"/>
    <property type="evidence" value="ECO:0007669"/>
    <property type="project" value="InterPro"/>
</dbReference>
<evidence type="ECO:0000256" key="4">
    <source>
        <dbReference type="HAMAP-Rule" id="MF_01420"/>
    </source>
</evidence>
<dbReference type="InterPro" id="IPR027434">
    <property type="entry name" value="Homing_endonucl"/>
</dbReference>
<keyword evidence="1 4" id="KW-0132">Cell division</keyword>
<gene>
    <name evidence="4 8" type="primary">whiA</name>
    <name evidence="8" type="ORF">H8707_00055</name>
</gene>
<dbReference type="EMBL" id="JACRTG010000001">
    <property type="protein sequence ID" value="MBC8586636.1"/>
    <property type="molecule type" value="Genomic_DNA"/>
</dbReference>
<dbReference type="GO" id="GO:0051301">
    <property type="term" value="P:cell division"/>
    <property type="evidence" value="ECO:0007669"/>
    <property type="project" value="UniProtKB-UniRule"/>
</dbReference>
<dbReference type="Gene3D" id="3.10.28.10">
    <property type="entry name" value="Homing endonucleases"/>
    <property type="match status" value="1"/>
</dbReference>
<dbReference type="Proteomes" id="UP000601171">
    <property type="component" value="Unassembled WGS sequence"/>
</dbReference>
<protein>
    <recommendedName>
        <fullName evidence="4">Probable cell division protein WhiA</fullName>
    </recommendedName>
</protein>
<reference evidence="8" key="1">
    <citation type="submission" date="2020-08" db="EMBL/GenBank/DDBJ databases">
        <title>Genome public.</title>
        <authorList>
            <person name="Liu C."/>
            <person name="Sun Q."/>
        </authorList>
    </citation>
    <scope>NUCLEOTIDE SEQUENCE</scope>
    <source>
        <strain evidence="8">BX21</strain>
    </source>
</reference>
<sequence length="317" mass="36068">MSFSSNTKNELSRIAITDSCCSLAELAAMVRMNGTIQISGKATINLKFTTENAAIARRIFSLLKFLYNTEVEVMVRRNRQLKKNNNYLIVVNDKNISSKILQDIGFIDEYNLSIFKPYFKVPEKIIEKRCCKRSYIRGAFLGGGSISNPEKTYHLEFVTNNEEHAVDLLNIINYFGLNSKIVTRKENFVVYLKEGEQIVDLLNIIGAHQALLKLEDIRVLKDVRNNINRIVNCETANLGKTIDASLRQIESIEIIRDKMGLNKLPKNLREIAEIRIENTDASLKEIGMMLDPPVGKSGVNHRFKKLEEIADKLKGEN</sequence>
<dbReference type="GO" id="GO:0003677">
    <property type="term" value="F:DNA binding"/>
    <property type="evidence" value="ECO:0007669"/>
    <property type="project" value="UniProtKB-UniRule"/>
</dbReference>
<evidence type="ECO:0000256" key="1">
    <source>
        <dbReference type="ARBA" id="ARBA00022618"/>
    </source>
</evidence>
<evidence type="ECO:0000256" key="2">
    <source>
        <dbReference type="ARBA" id="ARBA00023125"/>
    </source>
</evidence>
<dbReference type="InterPro" id="IPR039518">
    <property type="entry name" value="WhiA_LAGLIDADG_dom"/>
</dbReference>
<dbReference type="AlphaFoldDB" id="A0A926IIR5"/>
<dbReference type="Pfam" id="PF14527">
    <property type="entry name" value="LAGLIDADG_WhiA"/>
    <property type="match status" value="1"/>
</dbReference>
<accession>A0A926IIR5</accession>
<dbReference type="PANTHER" id="PTHR37307:SF1">
    <property type="entry name" value="CELL DIVISION PROTEIN WHIA-RELATED"/>
    <property type="match status" value="1"/>
</dbReference>
<proteinExistence type="inferred from homology"/>
<dbReference type="Pfam" id="PF02650">
    <property type="entry name" value="HTH_WhiA"/>
    <property type="match status" value="1"/>
</dbReference>
<dbReference type="Pfam" id="PF10298">
    <property type="entry name" value="WhiA_N"/>
    <property type="match status" value="1"/>
</dbReference>
<dbReference type="NCBIfam" id="TIGR00647">
    <property type="entry name" value="DNA_bind_WhiA"/>
    <property type="match status" value="1"/>
</dbReference>
<dbReference type="HAMAP" id="MF_01420">
    <property type="entry name" value="HTH_type_WhiA"/>
    <property type="match status" value="1"/>
</dbReference>